<dbReference type="CDD" id="cd05155">
    <property type="entry name" value="APH_ChoK_like_1"/>
    <property type="match status" value="1"/>
</dbReference>
<dbReference type="PANTHER" id="PTHR21310:SF42">
    <property type="entry name" value="BIFUNCTIONAL AAC_APH"/>
    <property type="match status" value="1"/>
</dbReference>
<dbReference type="EMBL" id="VIGC01000003">
    <property type="protein sequence ID" value="TQE97416.1"/>
    <property type="molecule type" value="Genomic_DNA"/>
</dbReference>
<dbReference type="GO" id="GO:0016740">
    <property type="term" value="F:transferase activity"/>
    <property type="evidence" value="ECO:0007669"/>
    <property type="project" value="UniProtKB-KW"/>
</dbReference>
<dbReference type="RefSeq" id="WP_141608609.1">
    <property type="nucleotide sequence ID" value="NZ_VIGC02000003.1"/>
</dbReference>
<dbReference type="Pfam" id="PF01636">
    <property type="entry name" value="APH"/>
    <property type="match status" value="1"/>
</dbReference>
<dbReference type="InterPro" id="IPR011009">
    <property type="entry name" value="Kinase-like_dom_sf"/>
</dbReference>
<dbReference type="PANTHER" id="PTHR21310">
    <property type="entry name" value="AMINOGLYCOSIDE PHOSPHOTRANSFERASE-RELATED-RELATED"/>
    <property type="match status" value="1"/>
</dbReference>
<dbReference type="InterPro" id="IPR051678">
    <property type="entry name" value="AGP_Transferase"/>
</dbReference>
<dbReference type="InParanoid" id="A0A540VL25"/>
<dbReference type="Gene3D" id="3.30.200.20">
    <property type="entry name" value="Phosphorylase Kinase, domain 1"/>
    <property type="match status" value="1"/>
</dbReference>
<dbReference type="SUPFAM" id="SSF56112">
    <property type="entry name" value="Protein kinase-like (PK-like)"/>
    <property type="match status" value="1"/>
</dbReference>
<evidence type="ECO:0000313" key="2">
    <source>
        <dbReference type="EMBL" id="TQE97416.1"/>
    </source>
</evidence>
<organism evidence="2 3">
    <name type="scientific">Litorilinea aerophila</name>
    <dbReference type="NCBI Taxonomy" id="1204385"/>
    <lineage>
        <taxon>Bacteria</taxon>
        <taxon>Bacillati</taxon>
        <taxon>Chloroflexota</taxon>
        <taxon>Caldilineae</taxon>
        <taxon>Caldilineales</taxon>
        <taxon>Caldilineaceae</taxon>
        <taxon>Litorilinea</taxon>
    </lineage>
</organism>
<dbReference type="InterPro" id="IPR002575">
    <property type="entry name" value="Aminoglycoside_PTrfase"/>
</dbReference>
<name>A0A540VL25_9CHLR</name>
<dbReference type="AlphaFoldDB" id="A0A540VL25"/>
<reference evidence="2 3" key="1">
    <citation type="submission" date="2019-06" db="EMBL/GenBank/DDBJ databases">
        <title>Genome sequence of Litorilinea aerophila BAA-2444.</title>
        <authorList>
            <person name="Maclea K.S."/>
            <person name="Maurais E.G."/>
            <person name="Iannazzi L.C."/>
        </authorList>
    </citation>
    <scope>NUCLEOTIDE SEQUENCE [LARGE SCALE GENOMIC DNA]</scope>
    <source>
        <strain evidence="2 3">ATCC BAA-2444</strain>
    </source>
</reference>
<evidence type="ECO:0000313" key="3">
    <source>
        <dbReference type="Proteomes" id="UP000317371"/>
    </source>
</evidence>
<dbReference type="Proteomes" id="UP000317371">
    <property type="component" value="Unassembled WGS sequence"/>
</dbReference>
<gene>
    <name evidence="2" type="ORF">FKZ61_03090</name>
</gene>
<keyword evidence="2" id="KW-0808">Transferase</keyword>
<proteinExistence type="predicted"/>
<comment type="caution">
    <text evidence="2">The sequence shown here is derived from an EMBL/GenBank/DDBJ whole genome shotgun (WGS) entry which is preliminary data.</text>
</comment>
<sequence>MTHTKMHADELTIPLSLVRRLVADQFPRWAHLPLEPVPSAGTDNAMYRLGDEMAVRLPRVPWAAGQVAREQRWLPRLAPHLPLAVPTPLALGRPAYGYPWHWSIYRWLPGENATRAPLADPAQAAIALAGFITALQGIDPTGGPRPGPGNSSRGVPLAARDAQVRAAIAALDGAFDADAVTAAWEAALRVPVWDGPPVWIHGDLQGGNLLVQDGQLCAVIDFGCLGVGDPACDLQVAWNFFAAEARAVFRASLAVDEATWARGRGWALSVGVIAYPYYRESNPVLAGIARHAIQEVLAEERLAR</sequence>
<evidence type="ECO:0000259" key="1">
    <source>
        <dbReference type="Pfam" id="PF01636"/>
    </source>
</evidence>
<keyword evidence="3" id="KW-1185">Reference proteome</keyword>
<feature type="domain" description="Aminoglycoside phosphotransferase" evidence="1">
    <location>
        <begin position="39"/>
        <end position="266"/>
    </location>
</feature>
<protein>
    <submittedName>
        <fullName evidence="2">Aminoglycoside phosphotransferase family protein</fullName>
    </submittedName>
</protein>
<accession>A0A540VL25</accession>
<dbReference type="Gene3D" id="3.90.1200.10">
    <property type="match status" value="1"/>
</dbReference>
<dbReference type="OrthoDB" id="3806873at2"/>